<keyword evidence="2" id="KW-1185">Reference proteome</keyword>
<dbReference type="AlphaFoldDB" id="A0A3M7QK50"/>
<name>A0A3M7QK50_BRAPC</name>
<accession>A0A3M7QK50</accession>
<sequence>MGQNANILVLYSQVGAQSVGNSELSSFINSVDLPFLIKKNTFKAMGLMTNSMQLPLCQVGAVAQKGKFSEPVPLSITDQLLFALFIFTNFYVRKNIISCYQKIFSKSNFKNNFKRFTLYLDFSYKNIKQFLNLSIINLASNFQMKKAYYVYKLQRKALVSRLSLNRHNFLILNANSNRKTDSKSKESIYSPKIFI</sequence>
<dbReference type="EMBL" id="REGN01005940">
    <property type="protein sequence ID" value="RNA11514.1"/>
    <property type="molecule type" value="Genomic_DNA"/>
</dbReference>
<reference evidence="1 2" key="1">
    <citation type="journal article" date="2018" name="Sci. Rep.">
        <title>Genomic signatures of local adaptation to the degree of environmental predictability in rotifers.</title>
        <authorList>
            <person name="Franch-Gras L."/>
            <person name="Hahn C."/>
            <person name="Garcia-Roger E.M."/>
            <person name="Carmona M.J."/>
            <person name="Serra M."/>
            <person name="Gomez A."/>
        </authorList>
    </citation>
    <scope>NUCLEOTIDE SEQUENCE [LARGE SCALE GENOMIC DNA]</scope>
    <source>
        <strain evidence="1">HYR1</strain>
    </source>
</reference>
<evidence type="ECO:0000313" key="2">
    <source>
        <dbReference type="Proteomes" id="UP000276133"/>
    </source>
</evidence>
<proteinExistence type="predicted"/>
<gene>
    <name evidence="1" type="ORF">BpHYR1_000031</name>
</gene>
<protein>
    <submittedName>
        <fullName evidence="1">Uncharacterized protein</fullName>
    </submittedName>
</protein>
<organism evidence="1 2">
    <name type="scientific">Brachionus plicatilis</name>
    <name type="common">Marine rotifer</name>
    <name type="synonym">Brachionus muelleri</name>
    <dbReference type="NCBI Taxonomy" id="10195"/>
    <lineage>
        <taxon>Eukaryota</taxon>
        <taxon>Metazoa</taxon>
        <taxon>Spiralia</taxon>
        <taxon>Gnathifera</taxon>
        <taxon>Rotifera</taxon>
        <taxon>Eurotatoria</taxon>
        <taxon>Monogononta</taxon>
        <taxon>Pseudotrocha</taxon>
        <taxon>Ploima</taxon>
        <taxon>Brachionidae</taxon>
        <taxon>Brachionus</taxon>
    </lineage>
</organism>
<comment type="caution">
    <text evidence="1">The sequence shown here is derived from an EMBL/GenBank/DDBJ whole genome shotgun (WGS) entry which is preliminary data.</text>
</comment>
<dbReference type="Proteomes" id="UP000276133">
    <property type="component" value="Unassembled WGS sequence"/>
</dbReference>
<evidence type="ECO:0000313" key="1">
    <source>
        <dbReference type="EMBL" id="RNA11514.1"/>
    </source>
</evidence>